<dbReference type="EMBL" id="CP090164">
    <property type="protein sequence ID" value="UJO14629.1"/>
    <property type="molecule type" value="Genomic_DNA"/>
</dbReference>
<dbReference type="GO" id="GO:0000500">
    <property type="term" value="C:RNA polymerase I upstream activating factor complex"/>
    <property type="evidence" value="ECO:0007669"/>
    <property type="project" value="InterPro"/>
</dbReference>
<evidence type="ECO:0000313" key="3">
    <source>
        <dbReference type="Proteomes" id="UP000756132"/>
    </source>
</evidence>
<protein>
    <recommendedName>
        <fullName evidence="4">Myb-like domain-containing protein</fullName>
    </recommendedName>
</protein>
<dbReference type="GO" id="GO:0000182">
    <property type="term" value="F:rDNA binding"/>
    <property type="evidence" value="ECO:0007669"/>
    <property type="project" value="TreeGrafter"/>
</dbReference>
<dbReference type="Proteomes" id="UP000756132">
    <property type="component" value="Chromosome 2"/>
</dbReference>
<feature type="compositionally biased region" description="Acidic residues" evidence="1">
    <location>
        <begin position="365"/>
        <end position="387"/>
    </location>
</feature>
<accession>A0A9Q8LC24</accession>
<name>A0A9Q8LC24_PASFU</name>
<reference evidence="2" key="1">
    <citation type="submission" date="2021-12" db="EMBL/GenBank/DDBJ databases">
        <authorList>
            <person name="Zaccaron A."/>
            <person name="Stergiopoulos I."/>
        </authorList>
    </citation>
    <scope>NUCLEOTIDE SEQUENCE</scope>
    <source>
        <strain evidence="2">Race5_Kim</strain>
    </source>
</reference>
<feature type="region of interest" description="Disordered" evidence="1">
    <location>
        <begin position="359"/>
        <end position="394"/>
    </location>
</feature>
<organism evidence="2 3">
    <name type="scientific">Passalora fulva</name>
    <name type="common">Tomato leaf mold</name>
    <name type="synonym">Cladosporium fulvum</name>
    <dbReference type="NCBI Taxonomy" id="5499"/>
    <lineage>
        <taxon>Eukaryota</taxon>
        <taxon>Fungi</taxon>
        <taxon>Dikarya</taxon>
        <taxon>Ascomycota</taxon>
        <taxon>Pezizomycotina</taxon>
        <taxon>Dothideomycetes</taxon>
        <taxon>Dothideomycetidae</taxon>
        <taxon>Mycosphaerellales</taxon>
        <taxon>Mycosphaerellaceae</taxon>
        <taxon>Fulvia</taxon>
    </lineage>
</organism>
<dbReference type="GO" id="GO:0006361">
    <property type="term" value="P:transcription initiation at RNA polymerase I promoter"/>
    <property type="evidence" value="ECO:0007669"/>
    <property type="project" value="TreeGrafter"/>
</dbReference>
<evidence type="ECO:0000313" key="2">
    <source>
        <dbReference type="EMBL" id="UJO14629.1"/>
    </source>
</evidence>
<sequence length="394" mass="44373">MDSSSPWEQHDGSEDEQGESDSDRQGQGKGSPSQSRRPHHTALGARQAVATLVRTLPSRGRLLNESNAVLESSEGKSGKKKSRSSKEPGPRISRQPKGLHSRYPKSRRREIKQNLSRAYRDLLNADIEDARRRSSGKAVSLDSSQIGRSYWTAHEKDCLFRRIERTGLRDLKDLNQAVPTKSDAEIKAYLLLLDESLSSSATYGTSTEQLDMSDVPAASEVPSDLDNLFMNNGEDEEQNWHHLDALSTDIDGPAMFRSALTDLHDLAIGLTRRLVQVVIFQAMSRLRAEDSIRKDWTPSANIRDADVHSALDLLNMPRSGERYWASCARRCRVDVYSEQRRRILHAELQRRLGEDIALPLKPEDELASEEEQDIEEDLDDGEDEDEVSSDHSDE</sequence>
<dbReference type="GeneID" id="71982852"/>
<dbReference type="AlphaFoldDB" id="A0A9Q8LC24"/>
<dbReference type="PANTHER" id="PTHR28079:SF1">
    <property type="entry name" value="RNA POLYMERASE I-SPECIFIC TRANSCRIPTION INITIATION FACTOR RRN5"/>
    <property type="match status" value="1"/>
</dbReference>
<keyword evidence="3" id="KW-1185">Reference proteome</keyword>
<evidence type="ECO:0008006" key="4">
    <source>
        <dbReference type="Google" id="ProtNLM"/>
    </source>
</evidence>
<dbReference type="OrthoDB" id="3650711at2759"/>
<dbReference type="InterPro" id="IPR039601">
    <property type="entry name" value="Rrn5"/>
</dbReference>
<dbReference type="RefSeq" id="XP_047758995.1">
    <property type="nucleotide sequence ID" value="XM_047902122.1"/>
</dbReference>
<proteinExistence type="predicted"/>
<dbReference type="PANTHER" id="PTHR28079">
    <property type="entry name" value="RNA POLYMERASE I-SPECIFIC TRANSCRIPTION INITIATION FACTOR RRN5"/>
    <property type="match status" value="1"/>
</dbReference>
<dbReference type="GO" id="GO:0042790">
    <property type="term" value="P:nucleolar large rRNA transcription by RNA polymerase I"/>
    <property type="evidence" value="ECO:0007669"/>
    <property type="project" value="InterPro"/>
</dbReference>
<reference evidence="2" key="2">
    <citation type="journal article" date="2022" name="Microb. Genom.">
        <title>A chromosome-scale genome assembly of the tomato pathogen Cladosporium fulvum reveals a compartmentalized genome architecture and the presence of a dispensable chromosome.</title>
        <authorList>
            <person name="Zaccaron A.Z."/>
            <person name="Chen L.H."/>
            <person name="Samaras A."/>
            <person name="Stergiopoulos I."/>
        </authorList>
    </citation>
    <scope>NUCLEOTIDE SEQUENCE</scope>
    <source>
        <strain evidence="2">Race5_Kim</strain>
    </source>
</reference>
<feature type="region of interest" description="Disordered" evidence="1">
    <location>
        <begin position="1"/>
        <end position="111"/>
    </location>
</feature>
<gene>
    <name evidence="2" type="ORF">CLAFUR5_02974</name>
</gene>
<dbReference type="GO" id="GO:0001181">
    <property type="term" value="F:RNA polymerase I general transcription initiation factor activity"/>
    <property type="evidence" value="ECO:0007669"/>
    <property type="project" value="TreeGrafter"/>
</dbReference>
<feature type="compositionally biased region" description="Basic residues" evidence="1">
    <location>
        <begin position="97"/>
        <end position="110"/>
    </location>
</feature>
<evidence type="ECO:0000256" key="1">
    <source>
        <dbReference type="SAM" id="MobiDB-lite"/>
    </source>
</evidence>
<dbReference type="KEGG" id="ffu:CLAFUR5_02974"/>